<keyword evidence="3" id="KW-1185">Reference proteome</keyword>
<dbReference type="Proteomes" id="UP000053660">
    <property type="component" value="Unassembled WGS sequence"/>
</dbReference>
<name>A0A0B1S6Z7_OESDE</name>
<evidence type="ECO:0000313" key="2">
    <source>
        <dbReference type="EMBL" id="KHJ80694.1"/>
    </source>
</evidence>
<evidence type="ECO:0000256" key="1">
    <source>
        <dbReference type="SAM" id="Phobius"/>
    </source>
</evidence>
<sequence length="86" mass="9944">MQRSVFSLLEWLSGVSLLLPRLWNFLPVSTLYAWSSGQEKMNQFSSIFVQVIILFHLRGTPFICPIYVYMVFYLSSLVSDISGRAF</sequence>
<keyword evidence="1" id="KW-1133">Transmembrane helix</keyword>
<dbReference type="EMBL" id="KN600009">
    <property type="protein sequence ID" value="KHJ80694.1"/>
    <property type="molecule type" value="Genomic_DNA"/>
</dbReference>
<gene>
    <name evidence="2" type="ORF">OESDEN_19627</name>
</gene>
<keyword evidence="1" id="KW-0812">Transmembrane</keyword>
<proteinExistence type="predicted"/>
<accession>A0A0B1S6Z7</accession>
<keyword evidence="1" id="KW-0472">Membrane</keyword>
<dbReference type="AlphaFoldDB" id="A0A0B1S6Z7"/>
<reference evidence="2 3" key="1">
    <citation type="submission" date="2014-03" db="EMBL/GenBank/DDBJ databases">
        <title>Draft genome of the hookworm Oesophagostomum dentatum.</title>
        <authorList>
            <person name="Mitreva M."/>
        </authorList>
    </citation>
    <scope>NUCLEOTIDE SEQUENCE [LARGE SCALE GENOMIC DNA]</scope>
    <source>
        <strain evidence="2 3">OD-Hann</strain>
    </source>
</reference>
<protein>
    <submittedName>
        <fullName evidence="2">Uncharacterized protein</fullName>
    </submittedName>
</protein>
<organism evidence="2 3">
    <name type="scientific">Oesophagostomum dentatum</name>
    <name type="common">Nodular worm</name>
    <dbReference type="NCBI Taxonomy" id="61180"/>
    <lineage>
        <taxon>Eukaryota</taxon>
        <taxon>Metazoa</taxon>
        <taxon>Ecdysozoa</taxon>
        <taxon>Nematoda</taxon>
        <taxon>Chromadorea</taxon>
        <taxon>Rhabditida</taxon>
        <taxon>Rhabditina</taxon>
        <taxon>Rhabditomorpha</taxon>
        <taxon>Strongyloidea</taxon>
        <taxon>Strongylidae</taxon>
        <taxon>Oesophagostomum</taxon>
    </lineage>
</organism>
<feature type="transmembrane region" description="Helical" evidence="1">
    <location>
        <begin position="47"/>
        <end position="74"/>
    </location>
</feature>
<evidence type="ECO:0000313" key="3">
    <source>
        <dbReference type="Proteomes" id="UP000053660"/>
    </source>
</evidence>